<dbReference type="Pfam" id="PF16868">
    <property type="entry name" value="NMT1_3"/>
    <property type="match status" value="1"/>
</dbReference>
<sequence length="320" mass="36055">MISSVGNCPLQIRRLLLAVGLCFLSITSLPVAAIERYEEAGIIAGYKYGTSMTIARDIQLVSALHGERVRLVSSKGGPENIFAILEGKQSQLAMAEEYYLNYLQKQGNTKLENLRYVLPLHTSDLHIIANKNITHVDQLQGKTISIGLPAGSTYLVARNLFKSLGIEFKEVNLTPYAALDQVKKDQLDAMVYLSGAPVRLFEENIDPGDKLNLLEIPYSQGNLSGLRNNTIKEGTYEWLRKDVNTKASRVLLMAYNFSPKSKEISRCVAARRAYRSTLINLDFLKNHGHSKWSEVAINMDDLINKRFPVNRYHCTWRNTF</sequence>
<reference evidence="1 2" key="1">
    <citation type="submission" date="2020-08" db="EMBL/GenBank/DDBJ databases">
        <title>Oceanospirillum sp. nov. isolated from marine sediment.</title>
        <authorList>
            <person name="Ji X."/>
        </authorList>
    </citation>
    <scope>NUCLEOTIDE SEQUENCE [LARGE SCALE GENOMIC DNA]</scope>
    <source>
        <strain evidence="1 2">D5</strain>
    </source>
</reference>
<dbReference type="InterPro" id="IPR011852">
    <property type="entry name" value="TRAP_TAXI"/>
</dbReference>
<name>A0A839IKX2_9GAMM</name>
<dbReference type="PANTHER" id="PTHR42941:SF1">
    <property type="entry name" value="SLL1037 PROTEIN"/>
    <property type="match status" value="1"/>
</dbReference>
<dbReference type="Proteomes" id="UP000565262">
    <property type="component" value="Unassembled WGS sequence"/>
</dbReference>
<keyword evidence="2" id="KW-1185">Reference proteome</keyword>
<evidence type="ECO:0000313" key="2">
    <source>
        <dbReference type="Proteomes" id="UP000565262"/>
    </source>
</evidence>
<dbReference type="SUPFAM" id="SSF53850">
    <property type="entry name" value="Periplasmic binding protein-like II"/>
    <property type="match status" value="1"/>
</dbReference>
<evidence type="ECO:0008006" key="3">
    <source>
        <dbReference type="Google" id="ProtNLM"/>
    </source>
</evidence>
<comment type="caution">
    <text evidence="1">The sequence shown here is derived from an EMBL/GenBank/DDBJ whole genome shotgun (WGS) entry which is preliminary data.</text>
</comment>
<protein>
    <recommendedName>
        <fullName evidence="3">TAXI family TRAP transporter solute-binding subunit</fullName>
    </recommendedName>
</protein>
<organism evidence="1 2">
    <name type="scientific">Oceanospirillum sediminis</name>
    <dbReference type="NCBI Taxonomy" id="2760088"/>
    <lineage>
        <taxon>Bacteria</taxon>
        <taxon>Pseudomonadati</taxon>
        <taxon>Pseudomonadota</taxon>
        <taxon>Gammaproteobacteria</taxon>
        <taxon>Oceanospirillales</taxon>
        <taxon>Oceanospirillaceae</taxon>
        <taxon>Oceanospirillum</taxon>
    </lineage>
</organism>
<evidence type="ECO:0000313" key="1">
    <source>
        <dbReference type="EMBL" id="MBB1485192.1"/>
    </source>
</evidence>
<dbReference type="RefSeq" id="WP_182806967.1">
    <property type="nucleotide sequence ID" value="NZ_JACJFM010000001.1"/>
</dbReference>
<dbReference type="Gene3D" id="3.40.190.10">
    <property type="entry name" value="Periplasmic binding protein-like II"/>
    <property type="match status" value="1"/>
</dbReference>
<dbReference type="AlphaFoldDB" id="A0A839IKX2"/>
<accession>A0A839IKX2</accession>
<dbReference type="PANTHER" id="PTHR42941">
    <property type="entry name" value="SLL1037 PROTEIN"/>
    <property type="match status" value="1"/>
</dbReference>
<dbReference type="EMBL" id="JACJFM010000001">
    <property type="protein sequence ID" value="MBB1485192.1"/>
    <property type="molecule type" value="Genomic_DNA"/>
</dbReference>
<proteinExistence type="predicted"/>
<gene>
    <name evidence="1" type="ORF">H4O21_00975</name>
</gene>